<reference evidence="2" key="1">
    <citation type="journal article" date="2014" name="Proc. Natl. Acad. Sci. U.S.A.">
        <title>Extensive sampling of basidiomycete genomes demonstrates inadequacy of the white-rot/brown-rot paradigm for wood decay fungi.</title>
        <authorList>
            <person name="Riley R."/>
            <person name="Salamov A.A."/>
            <person name="Brown D.W."/>
            <person name="Nagy L.G."/>
            <person name="Floudas D."/>
            <person name="Held B.W."/>
            <person name="Levasseur A."/>
            <person name="Lombard V."/>
            <person name="Morin E."/>
            <person name="Otillar R."/>
            <person name="Lindquist E.A."/>
            <person name="Sun H."/>
            <person name="LaButti K.M."/>
            <person name="Schmutz J."/>
            <person name="Jabbour D."/>
            <person name="Luo H."/>
            <person name="Baker S.E."/>
            <person name="Pisabarro A.G."/>
            <person name="Walton J.D."/>
            <person name="Blanchette R.A."/>
            <person name="Henrissat B."/>
            <person name="Martin F."/>
            <person name="Cullen D."/>
            <person name="Hibbett D.S."/>
            <person name="Grigoriev I.V."/>
        </authorList>
    </citation>
    <scope>NUCLEOTIDE SEQUENCE [LARGE SCALE GENOMIC DNA]</scope>
    <source>
        <strain evidence="2">CBS 339.88</strain>
    </source>
</reference>
<protein>
    <recommendedName>
        <fullName evidence="3">F-box domain-containing protein</fullName>
    </recommendedName>
</protein>
<dbReference type="AlphaFoldDB" id="A0A067TI33"/>
<dbReference type="HOGENOM" id="CLU_534228_0_0_1"/>
<dbReference type="EMBL" id="KL142370">
    <property type="protein sequence ID" value="KDR81972.1"/>
    <property type="molecule type" value="Genomic_DNA"/>
</dbReference>
<keyword evidence="2" id="KW-1185">Reference proteome</keyword>
<evidence type="ECO:0008006" key="3">
    <source>
        <dbReference type="Google" id="ProtNLM"/>
    </source>
</evidence>
<dbReference type="OrthoDB" id="3071018at2759"/>
<sequence>MKTRLRRYLSRRPSPISCLPVELLEVVFSYYAHDGGTNLLAIDFTETFASTISSHPASIVNPMTLGEVSQQWRQISRSLPLLWSKIYISHPKEDHVKRSIFWLSLARNFPLTIGISSFSGRPTSEDVSAMERLLDLFISNYDTWYTVDIRVSRHFHALFFRVPNYPPPSLHSVRLEIGPSYPPSPRDERAVDILYSSKALRKIAWPSSHYNIPTALAKFPHWAALTHFVHHQVFLQNNLTVNDTLAILNTCPVLESFEARIYPPDNGELLHPISLPLMHSHLRSLTAATDTVLLPRVLESLILPALELLAVHHTQFDFSNPVLKSAAPILDLLERSSCTLQGFDLATPSTQEDVILGLIASPQLQNVSKIRLPGPKTERTISLLTRDRNYPQSLAILPLLKHLTFYSYPSFSGGLNTSIKSIKRMLLSRRNKNLLSSVDSGIPMSLLTYASLGLSRLDFWDYSQLDKLGNADFKILPSQCSNPSRLDDKLDSESVHANTYFYS</sequence>
<organism evidence="1 2">
    <name type="scientific">Galerina marginata (strain CBS 339.88)</name>
    <dbReference type="NCBI Taxonomy" id="685588"/>
    <lineage>
        <taxon>Eukaryota</taxon>
        <taxon>Fungi</taxon>
        <taxon>Dikarya</taxon>
        <taxon>Basidiomycota</taxon>
        <taxon>Agaricomycotina</taxon>
        <taxon>Agaricomycetes</taxon>
        <taxon>Agaricomycetidae</taxon>
        <taxon>Agaricales</taxon>
        <taxon>Agaricineae</taxon>
        <taxon>Strophariaceae</taxon>
        <taxon>Galerina</taxon>
    </lineage>
</organism>
<dbReference type="STRING" id="685588.A0A067TI33"/>
<evidence type="ECO:0000313" key="2">
    <source>
        <dbReference type="Proteomes" id="UP000027222"/>
    </source>
</evidence>
<proteinExistence type="predicted"/>
<gene>
    <name evidence="1" type="ORF">GALMADRAFT_152771</name>
</gene>
<evidence type="ECO:0000313" key="1">
    <source>
        <dbReference type="EMBL" id="KDR81972.1"/>
    </source>
</evidence>
<accession>A0A067TI33</accession>
<name>A0A067TI33_GALM3</name>
<dbReference type="Proteomes" id="UP000027222">
    <property type="component" value="Unassembled WGS sequence"/>
</dbReference>